<reference evidence="1 2" key="1">
    <citation type="submission" date="2020-08" db="EMBL/GenBank/DDBJ databases">
        <authorList>
            <person name="Koutsovoulos G."/>
            <person name="Danchin GJ E."/>
        </authorList>
    </citation>
    <scope>NUCLEOTIDE SEQUENCE [LARGE SCALE GENOMIC DNA]</scope>
</reference>
<protein>
    <submittedName>
        <fullName evidence="1">Uncharacterized protein</fullName>
    </submittedName>
</protein>
<name>A0A6V7V7R9_MELEN</name>
<dbReference type="Proteomes" id="UP000580250">
    <property type="component" value="Unassembled WGS sequence"/>
</dbReference>
<dbReference type="EMBL" id="CAJEWN010000165">
    <property type="protein sequence ID" value="CAD2170272.1"/>
    <property type="molecule type" value="Genomic_DNA"/>
</dbReference>
<organism evidence="1 2">
    <name type="scientific">Meloidogyne enterolobii</name>
    <name type="common">Root-knot nematode worm</name>
    <name type="synonym">Meloidogyne mayaguensis</name>
    <dbReference type="NCBI Taxonomy" id="390850"/>
    <lineage>
        <taxon>Eukaryota</taxon>
        <taxon>Metazoa</taxon>
        <taxon>Ecdysozoa</taxon>
        <taxon>Nematoda</taxon>
        <taxon>Chromadorea</taxon>
        <taxon>Rhabditida</taxon>
        <taxon>Tylenchina</taxon>
        <taxon>Tylenchomorpha</taxon>
        <taxon>Tylenchoidea</taxon>
        <taxon>Meloidogynidae</taxon>
        <taxon>Meloidogyninae</taxon>
        <taxon>Meloidogyne</taxon>
    </lineage>
</organism>
<evidence type="ECO:0000313" key="1">
    <source>
        <dbReference type="EMBL" id="CAD2170272.1"/>
    </source>
</evidence>
<evidence type="ECO:0000313" key="2">
    <source>
        <dbReference type="Proteomes" id="UP000580250"/>
    </source>
</evidence>
<proteinExistence type="predicted"/>
<comment type="caution">
    <text evidence="1">The sequence shown here is derived from an EMBL/GenBank/DDBJ whole genome shotgun (WGS) entry which is preliminary data.</text>
</comment>
<accession>A0A6V7V7R9</accession>
<sequence length="77" mass="8739">MESLEQHPHPVISNKCQKILEEALSNEEGSKSKLKAKKNKMINNGSAVTKIKEYCNNYMLAVLNEIKANCRVNNTYN</sequence>
<dbReference type="AlphaFoldDB" id="A0A6V7V7R9"/>
<gene>
    <name evidence="1" type="ORF">MENT_LOCUS21665</name>
</gene>